<dbReference type="RefSeq" id="WP_044885438.1">
    <property type="nucleotide sequence ID" value="NZ_JYFN01000019.1"/>
</dbReference>
<dbReference type="Proteomes" id="UP000032545">
    <property type="component" value="Unassembled WGS sequence"/>
</dbReference>
<dbReference type="OrthoDB" id="1016457at2"/>
<dbReference type="InterPro" id="IPR001626">
    <property type="entry name" value="ABC_TroCD"/>
</dbReference>
<evidence type="ECO:0000313" key="8">
    <source>
        <dbReference type="EMBL" id="KJE22841.1"/>
    </source>
</evidence>
<dbReference type="PANTHER" id="PTHR30477">
    <property type="entry name" value="ABC-TRANSPORTER METAL-BINDING PROTEIN"/>
    <property type="match status" value="1"/>
</dbReference>
<evidence type="ECO:0000256" key="3">
    <source>
        <dbReference type="ARBA" id="ARBA00022692"/>
    </source>
</evidence>
<evidence type="ECO:0000256" key="5">
    <source>
        <dbReference type="ARBA" id="ARBA00023136"/>
    </source>
</evidence>
<evidence type="ECO:0000256" key="7">
    <source>
        <dbReference type="SAM" id="Phobius"/>
    </source>
</evidence>
<dbReference type="GO" id="GO:0043190">
    <property type="term" value="C:ATP-binding cassette (ABC) transporter complex"/>
    <property type="evidence" value="ECO:0007669"/>
    <property type="project" value="InterPro"/>
</dbReference>
<keyword evidence="6" id="KW-0813">Transport</keyword>
<dbReference type="EMBL" id="JYFN01000019">
    <property type="protein sequence ID" value="KJE22841.1"/>
    <property type="molecule type" value="Genomic_DNA"/>
</dbReference>
<dbReference type="Gene3D" id="1.10.3470.10">
    <property type="entry name" value="ABC transporter involved in vitamin B12 uptake, BtuC"/>
    <property type="match status" value="1"/>
</dbReference>
<dbReference type="InterPro" id="IPR037294">
    <property type="entry name" value="ABC_BtuC-like"/>
</dbReference>
<keyword evidence="5 7" id="KW-0472">Membrane</keyword>
<protein>
    <submittedName>
        <fullName evidence="8">ABC-type Mn2+/Zn2+ transport system, permease component</fullName>
    </submittedName>
</protein>
<comment type="caution">
    <text evidence="8">The sequence shown here is derived from an EMBL/GenBank/DDBJ whole genome shotgun (WGS) entry which is preliminary data.</text>
</comment>
<feature type="transmembrane region" description="Helical" evidence="7">
    <location>
        <begin position="124"/>
        <end position="155"/>
    </location>
</feature>
<dbReference type="PATRIC" id="fig|1502723.3.peg.1947"/>
<dbReference type="PANTHER" id="PTHR30477:SF13">
    <property type="entry name" value="IRON TRANSPORT SYSTEM MEMBRANE PROTEIN HI_0360-RELATED"/>
    <property type="match status" value="1"/>
</dbReference>
<comment type="similarity">
    <text evidence="2 6">Belongs to the ABC-3 integral membrane protein family.</text>
</comment>
<keyword evidence="3 6" id="KW-0812">Transmembrane</keyword>
<feature type="transmembrane region" description="Helical" evidence="7">
    <location>
        <begin position="17"/>
        <end position="36"/>
    </location>
</feature>
<gene>
    <name evidence="8" type="ORF">FF36_02819</name>
</gene>
<evidence type="ECO:0000313" key="9">
    <source>
        <dbReference type="Proteomes" id="UP000032545"/>
    </source>
</evidence>
<name>A0A0D8BFC5_9ACTN</name>
<evidence type="ECO:0000256" key="2">
    <source>
        <dbReference type="ARBA" id="ARBA00008034"/>
    </source>
</evidence>
<reference evidence="9" key="1">
    <citation type="submission" date="2015-02" db="EMBL/GenBank/DDBJ databases">
        <title>Draft Genome of Frankia sp. CpI1-S.</title>
        <authorList>
            <person name="Oshone R.T."/>
            <person name="Ngom M."/>
            <person name="Ghodhbane-Gtari F."/>
            <person name="Gtari M."/>
            <person name="Morris K."/>
            <person name="Thomas K."/>
            <person name="Sen A."/>
            <person name="Tisa L.S."/>
        </authorList>
    </citation>
    <scope>NUCLEOTIDE SEQUENCE [LARGE SCALE GENOMIC DNA]</scope>
    <source>
        <strain evidence="9">CpI1-S</strain>
    </source>
</reference>
<feature type="transmembrane region" description="Helical" evidence="7">
    <location>
        <begin position="221"/>
        <end position="240"/>
    </location>
</feature>
<keyword evidence="9" id="KW-1185">Reference proteome</keyword>
<dbReference type="GO" id="GO:0055085">
    <property type="term" value="P:transmembrane transport"/>
    <property type="evidence" value="ECO:0007669"/>
    <property type="project" value="InterPro"/>
</dbReference>
<proteinExistence type="inferred from homology"/>
<dbReference type="AlphaFoldDB" id="A0A0D8BFC5"/>
<feature type="transmembrane region" description="Helical" evidence="7">
    <location>
        <begin position="185"/>
        <end position="209"/>
    </location>
</feature>
<feature type="transmembrane region" description="Helical" evidence="7">
    <location>
        <begin position="95"/>
        <end position="112"/>
    </location>
</feature>
<evidence type="ECO:0000256" key="6">
    <source>
        <dbReference type="RuleBase" id="RU003943"/>
    </source>
</evidence>
<comment type="subcellular location">
    <subcellularLocation>
        <location evidence="6">Cell membrane</location>
        <topology evidence="6">Multi-pass membrane protein</topology>
    </subcellularLocation>
    <subcellularLocation>
        <location evidence="1">Membrane</location>
        <topology evidence="1">Multi-pass membrane protein</topology>
    </subcellularLocation>
</comment>
<reference evidence="8 9" key="2">
    <citation type="journal article" date="2016" name="Genome Announc.">
        <title>Permanent Draft Genome Sequences for Two Variants of Frankia sp. Strain CpI1, the First Frankia Strain Isolated from Root Nodules of Comptonia peregrina.</title>
        <authorList>
            <person name="Oshone R."/>
            <person name="Hurst S.G.IV."/>
            <person name="Abebe-Akele F."/>
            <person name="Simpson S."/>
            <person name="Morris K."/>
            <person name="Thomas W.K."/>
            <person name="Tisa L.S."/>
        </authorList>
    </citation>
    <scope>NUCLEOTIDE SEQUENCE [LARGE SCALE GENOMIC DNA]</scope>
    <source>
        <strain evidence="9">CpI1-S</strain>
    </source>
</reference>
<sequence>MIDILVTPFDRPYMTRALVEALLLGALCGAVGVYVLLRRLAFLTDAVTHTVFPGVVVGFLVSGRSGIVPGALVCAVAAAALFTAIAATRRVNEDATLAVLLTAFFAVGVILISRQHSYTADLTAFLFGHVLTIDTTDIVVTAAVTVLAGLVLLGLGKELLLRAFDPEWARATGYRITALDLVSNMLIALVVVASVQAVGTVLVIAMLVVPAAAARLLSERLGVIVAVAVLVGMVGAWLGLATSYEASVGHDLRLAAGATIVLVLVAFYALVTLGQATRRLVRR</sequence>
<evidence type="ECO:0000256" key="4">
    <source>
        <dbReference type="ARBA" id="ARBA00022989"/>
    </source>
</evidence>
<dbReference type="SUPFAM" id="SSF81345">
    <property type="entry name" value="ABC transporter involved in vitamin B12 uptake, BtuC"/>
    <property type="match status" value="1"/>
</dbReference>
<feature type="transmembrane region" description="Helical" evidence="7">
    <location>
        <begin position="252"/>
        <end position="273"/>
    </location>
</feature>
<accession>A0A0D8BFC5</accession>
<keyword evidence="4 7" id="KW-1133">Transmembrane helix</keyword>
<dbReference type="Pfam" id="PF00950">
    <property type="entry name" value="ABC-3"/>
    <property type="match status" value="1"/>
</dbReference>
<evidence type="ECO:0000256" key="1">
    <source>
        <dbReference type="ARBA" id="ARBA00004141"/>
    </source>
</evidence>
<organism evidence="8 9">
    <name type="scientific">Frankia torreyi</name>
    <dbReference type="NCBI Taxonomy" id="1856"/>
    <lineage>
        <taxon>Bacteria</taxon>
        <taxon>Bacillati</taxon>
        <taxon>Actinomycetota</taxon>
        <taxon>Actinomycetes</taxon>
        <taxon>Frankiales</taxon>
        <taxon>Frankiaceae</taxon>
        <taxon>Frankia</taxon>
    </lineage>
</organism>
<dbReference type="GO" id="GO:0010043">
    <property type="term" value="P:response to zinc ion"/>
    <property type="evidence" value="ECO:0007669"/>
    <property type="project" value="TreeGrafter"/>
</dbReference>
<feature type="transmembrane region" description="Helical" evidence="7">
    <location>
        <begin position="68"/>
        <end position="89"/>
    </location>
</feature>